<evidence type="ECO:0000256" key="4">
    <source>
        <dbReference type="ARBA" id="ARBA00023235"/>
    </source>
</evidence>
<evidence type="ECO:0000256" key="5">
    <source>
        <dbReference type="PROSITE-ProRule" id="PRU00277"/>
    </source>
</evidence>
<dbReference type="Gene3D" id="3.10.50.40">
    <property type="match status" value="1"/>
</dbReference>
<dbReference type="SUPFAM" id="SSF54534">
    <property type="entry name" value="FKBP-like"/>
    <property type="match status" value="1"/>
</dbReference>
<comment type="caution">
    <text evidence="8">The sequence shown here is derived from an EMBL/GenBank/DDBJ whole genome shotgun (WGS) entry which is preliminary data.</text>
</comment>
<evidence type="ECO:0000259" key="7">
    <source>
        <dbReference type="PROSITE" id="PS50059"/>
    </source>
</evidence>
<dbReference type="AlphaFoldDB" id="A0A4R7DHK2"/>
<dbReference type="Pfam" id="PF00254">
    <property type="entry name" value="FKBP_C"/>
    <property type="match status" value="1"/>
</dbReference>
<organism evidence="8 9">
    <name type="scientific">Maribacter caenipelagi</name>
    <dbReference type="NCBI Taxonomy" id="1447781"/>
    <lineage>
        <taxon>Bacteria</taxon>
        <taxon>Pseudomonadati</taxon>
        <taxon>Bacteroidota</taxon>
        <taxon>Flavobacteriia</taxon>
        <taxon>Flavobacteriales</taxon>
        <taxon>Flavobacteriaceae</taxon>
        <taxon>Maribacter</taxon>
    </lineage>
</organism>
<protein>
    <recommendedName>
        <fullName evidence="6">Peptidyl-prolyl cis-trans isomerase</fullName>
        <ecNumber evidence="6">5.2.1.8</ecNumber>
    </recommendedName>
</protein>
<feature type="domain" description="PPIase FKBP-type" evidence="7">
    <location>
        <begin position="56"/>
        <end position="138"/>
    </location>
</feature>
<sequence length="278" mass="31485">MKNYLLLLIISTSFYSCNQQVKKERGNIVLGDTITTASGLKYIFLKEGNGKQIRTNSRVEESMDLYLNESDTIFWSTSTEKDSIIGFIHGVTSMISGFEELNNYLVEGDEVIAILPDSIAYGKEGGNGMPPGTTLVYNPLKVKKVSEPKNLINDTLQTIVKTKGSKAAINFYQSVINSKMKNEFHTDTEILFILLDSLTDQKLYKEAEKLSIHFAKIAKEDSALETFAFYEMLALEEQGNFNQAMLIVEAQLKKESNWEWWNDKKTDLEKKLDSLKAK</sequence>
<gene>
    <name evidence="8" type="ORF">DFQ03_0466</name>
</gene>
<name>A0A4R7DHK2_9FLAO</name>
<evidence type="ECO:0000256" key="1">
    <source>
        <dbReference type="ARBA" id="ARBA00000971"/>
    </source>
</evidence>
<comment type="catalytic activity">
    <reaction evidence="1 5 6">
        <text>[protein]-peptidylproline (omega=180) = [protein]-peptidylproline (omega=0)</text>
        <dbReference type="Rhea" id="RHEA:16237"/>
        <dbReference type="Rhea" id="RHEA-COMP:10747"/>
        <dbReference type="Rhea" id="RHEA-COMP:10748"/>
        <dbReference type="ChEBI" id="CHEBI:83833"/>
        <dbReference type="ChEBI" id="CHEBI:83834"/>
        <dbReference type="EC" id="5.2.1.8"/>
    </reaction>
</comment>
<dbReference type="Proteomes" id="UP000295274">
    <property type="component" value="Unassembled WGS sequence"/>
</dbReference>
<dbReference type="InterPro" id="IPR046357">
    <property type="entry name" value="PPIase_dom_sf"/>
</dbReference>
<evidence type="ECO:0000313" key="9">
    <source>
        <dbReference type="Proteomes" id="UP000295274"/>
    </source>
</evidence>
<dbReference type="PANTHER" id="PTHR43811:SF19">
    <property type="entry name" value="39 KDA FK506-BINDING NUCLEAR PROTEIN"/>
    <property type="match status" value="1"/>
</dbReference>
<dbReference type="RefSeq" id="WP_133671391.1">
    <property type="nucleotide sequence ID" value="NZ_SNZW01000011.1"/>
</dbReference>
<keyword evidence="4 5" id="KW-0413">Isomerase</keyword>
<dbReference type="PROSITE" id="PS51257">
    <property type="entry name" value="PROKAR_LIPOPROTEIN"/>
    <property type="match status" value="1"/>
</dbReference>
<keyword evidence="3 5" id="KW-0697">Rotamase</keyword>
<dbReference type="EMBL" id="SNZW01000011">
    <property type="protein sequence ID" value="TDS18756.1"/>
    <property type="molecule type" value="Genomic_DNA"/>
</dbReference>
<proteinExistence type="inferred from homology"/>
<keyword evidence="9" id="KW-1185">Reference proteome</keyword>
<reference evidence="8 9" key="1">
    <citation type="submission" date="2019-03" db="EMBL/GenBank/DDBJ databases">
        <title>Genomic Encyclopedia of Type Strains, Phase III (KMG-III): the genomes of soil and plant-associated and newly described type strains.</title>
        <authorList>
            <person name="Whitman W."/>
        </authorList>
    </citation>
    <scope>NUCLEOTIDE SEQUENCE [LARGE SCALE GENOMIC DNA]</scope>
    <source>
        <strain evidence="8 9">CECT 8455</strain>
    </source>
</reference>
<dbReference type="OrthoDB" id="9814548at2"/>
<evidence type="ECO:0000256" key="6">
    <source>
        <dbReference type="RuleBase" id="RU003915"/>
    </source>
</evidence>
<evidence type="ECO:0000256" key="3">
    <source>
        <dbReference type="ARBA" id="ARBA00023110"/>
    </source>
</evidence>
<dbReference type="EC" id="5.2.1.8" evidence="6"/>
<comment type="similarity">
    <text evidence="2 6">Belongs to the FKBP-type PPIase family.</text>
</comment>
<dbReference type="PROSITE" id="PS50059">
    <property type="entry name" value="FKBP_PPIASE"/>
    <property type="match status" value="1"/>
</dbReference>
<dbReference type="GO" id="GO:0003755">
    <property type="term" value="F:peptidyl-prolyl cis-trans isomerase activity"/>
    <property type="evidence" value="ECO:0007669"/>
    <property type="project" value="UniProtKB-UniRule"/>
</dbReference>
<dbReference type="InterPro" id="IPR001179">
    <property type="entry name" value="PPIase_FKBP_dom"/>
</dbReference>
<dbReference type="PANTHER" id="PTHR43811">
    <property type="entry name" value="FKBP-TYPE PEPTIDYL-PROLYL CIS-TRANS ISOMERASE FKPA"/>
    <property type="match status" value="1"/>
</dbReference>
<evidence type="ECO:0000313" key="8">
    <source>
        <dbReference type="EMBL" id="TDS18756.1"/>
    </source>
</evidence>
<accession>A0A4R7DHK2</accession>
<evidence type="ECO:0000256" key="2">
    <source>
        <dbReference type="ARBA" id="ARBA00006577"/>
    </source>
</evidence>